<reference evidence="13" key="1">
    <citation type="submission" date="2021-12" db="EMBL/GenBank/DDBJ databases">
        <authorList>
            <person name="Zaccaron A."/>
            <person name="Stergiopoulos I."/>
        </authorList>
    </citation>
    <scope>NUCLEOTIDE SEQUENCE</scope>
    <source>
        <strain evidence="13">Race5_Kim</strain>
    </source>
</reference>
<dbReference type="PANTHER" id="PTHR45624:SF10">
    <property type="entry name" value="SLC (SOLUTE CARRIER) HOMOLOG"/>
    <property type="match status" value="1"/>
</dbReference>
<dbReference type="PANTHER" id="PTHR45624">
    <property type="entry name" value="MITOCHONDRIAL BASIC AMINO ACIDS TRANSPORTER-RELATED"/>
    <property type="match status" value="1"/>
</dbReference>
<dbReference type="Proteomes" id="UP000756132">
    <property type="component" value="Chromosome 9"/>
</dbReference>
<feature type="repeat" description="Solcar" evidence="10">
    <location>
        <begin position="1"/>
        <end position="88"/>
    </location>
</feature>
<keyword evidence="7 12" id="KW-1133">Transmembrane helix</keyword>
<feature type="transmembrane region" description="Helical" evidence="12">
    <location>
        <begin position="102"/>
        <end position="122"/>
    </location>
</feature>
<keyword evidence="4 10" id="KW-0812">Transmembrane</keyword>
<proteinExistence type="inferred from homology"/>
<dbReference type="GeneID" id="71989584"/>
<dbReference type="KEGG" id="ffu:CLAFUR5_09706"/>
<keyword evidence="9 10" id="KW-0472">Membrane</keyword>
<evidence type="ECO:0000256" key="8">
    <source>
        <dbReference type="ARBA" id="ARBA00023128"/>
    </source>
</evidence>
<accession>A0A9Q8PGB7</accession>
<keyword evidence="3 11" id="KW-0813">Transport</keyword>
<dbReference type="GO" id="GO:0022857">
    <property type="term" value="F:transmembrane transporter activity"/>
    <property type="evidence" value="ECO:0007669"/>
    <property type="project" value="TreeGrafter"/>
</dbReference>
<keyword evidence="6" id="KW-0999">Mitochondrion inner membrane</keyword>
<dbReference type="SUPFAM" id="SSF103506">
    <property type="entry name" value="Mitochondrial carrier"/>
    <property type="match status" value="1"/>
</dbReference>
<dbReference type="Gene3D" id="1.50.40.10">
    <property type="entry name" value="Mitochondrial carrier domain"/>
    <property type="match status" value="1"/>
</dbReference>
<keyword evidence="5" id="KW-0677">Repeat</keyword>
<dbReference type="GO" id="GO:0005743">
    <property type="term" value="C:mitochondrial inner membrane"/>
    <property type="evidence" value="ECO:0007669"/>
    <property type="project" value="UniProtKB-SubCell"/>
</dbReference>
<evidence type="ECO:0000256" key="4">
    <source>
        <dbReference type="ARBA" id="ARBA00022692"/>
    </source>
</evidence>
<feature type="repeat" description="Solcar" evidence="10">
    <location>
        <begin position="101"/>
        <end position="184"/>
    </location>
</feature>
<dbReference type="InterPro" id="IPR018108">
    <property type="entry name" value="MCP_transmembrane"/>
</dbReference>
<organism evidence="13 14">
    <name type="scientific">Passalora fulva</name>
    <name type="common">Tomato leaf mold</name>
    <name type="synonym">Cladosporium fulvum</name>
    <dbReference type="NCBI Taxonomy" id="5499"/>
    <lineage>
        <taxon>Eukaryota</taxon>
        <taxon>Fungi</taxon>
        <taxon>Dikarya</taxon>
        <taxon>Ascomycota</taxon>
        <taxon>Pezizomycotina</taxon>
        <taxon>Dothideomycetes</taxon>
        <taxon>Dothideomycetidae</taxon>
        <taxon>Mycosphaerellales</taxon>
        <taxon>Mycosphaerellaceae</taxon>
        <taxon>Fulvia</taxon>
    </lineage>
</organism>
<reference evidence="13" key="2">
    <citation type="journal article" date="2022" name="Microb. Genom.">
        <title>A chromosome-scale genome assembly of the tomato pathogen Cladosporium fulvum reveals a compartmentalized genome architecture and the presence of a dispensable chromosome.</title>
        <authorList>
            <person name="Zaccaron A.Z."/>
            <person name="Chen L.H."/>
            <person name="Samaras A."/>
            <person name="Stergiopoulos I."/>
        </authorList>
    </citation>
    <scope>NUCLEOTIDE SEQUENCE</scope>
    <source>
        <strain evidence="13">Race5_Kim</strain>
    </source>
</reference>
<protein>
    <submittedName>
        <fullName evidence="13">Solute carrier family 25 member 45</fullName>
    </submittedName>
</protein>
<keyword evidence="8" id="KW-0496">Mitochondrion</keyword>
<evidence type="ECO:0000256" key="10">
    <source>
        <dbReference type="PROSITE-ProRule" id="PRU00282"/>
    </source>
</evidence>
<dbReference type="PROSITE" id="PS50920">
    <property type="entry name" value="SOLCAR"/>
    <property type="match status" value="3"/>
</dbReference>
<evidence type="ECO:0000256" key="1">
    <source>
        <dbReference type="ARBA" id="ARBA00004448"/>
    </source>
</evidence>
<evidence type="ECO:0000256" key="2">
    <source>
        <dbReference type="ARBA" id="ARBA00006375"/>
    </source>
</evidence>
<dbReference type="InterPro" id="IPR002067">
    <property type="entry name" value="MCP"/>
</dbReference>
<evidence type="ECO:0000256" key="9">
    <source>
        <dbReference type="ARBA" id="ARBA00023136"/>
    </source>
</evidence>
<evidence type="ECO:0000256" key="11">
    <source>
        <dbReference type="RuleBase" id="RU000488"/>
    </source>
</evidence>
<comment type="similarity">
    <text evidence="2 11">Belongs to the mitochondrial carrier (TC 2.A.29) family.</text>
</comment>
<gene>
    <name evidence="13" type="ORF">CLAFUR5_09706</name>
</gene>
<dbReference type="InterPro" id="IPR023395">
    <property type="entry name" value="MCP_dom_sf"/>
</dbReference>
<evidence type="ECO:0000256" key="3">
    <source>
        <dbReference type="ARBA" id="ARBA00022448"/>
    </source>
</evidence>
<evidence type="ECO:0000313" key="13">
    <source>
        <dbReference type="EMBL" id="UJO21981.1"/>
    </source>
</evidence>
<evidence type="ECO:0000256" key="12">
    <source>
        <dbReference type="SAM" id="Phobius"/>
    </source>
</evidence>
<dbReference type="OMA" id="WVTATPF"/>
<evidence type="ECO:0000256" key="7">
    <source>
        <dbReference type="ARBA" id="ARBA00022989"/>
    </source>
</evidence>
<evidence type="ECO:0000256" key="5">
    <source>
        <dbReference type="ARBA" id="ARBA00022737"/>
    </source>
</evidence>
<name>A0A9Q8PGB7_PASFU</name>
<feature type="repeat" description="Solcar" evidence="10">
    <location>
        <begin position="194"/>
        <end position="298"/>
    </location>
</feature>
<sequence length="307" mass="32879">MSADFWSGYVSGAIGVLIGNPLDIVKTKLQAGSAQHASEINVVPNASQAPPKSIERFTQLARGAAAPILGYGALNAILFMTYNRSLALLNTGDMNQWPERPPAWSISTAGALGGFATFLVSAPTELVKCRAQVSHPPKSSLQITKDLWSAGGLRGLYMGGGVTSVRDAVGYGFYFYSYELSKRTLTSPTDTHTTSALKVLLCGGLAGVATWVSIFPLDVIKTRVQTWDLHHSHSSPASQPLLRTSKAITKRPSTLAIAKAAYHAEGTRVFFRGLGICSARAFIVNAVQWAVYEWMMRVLSTGSSSQP</sequence>
<dbReference type="PRINTS" id="PR00926">
    <property type="entry name" value="MITOCARRIER"/>
</dbReference>
<dbReference type="Pfam" id="PF00153">
    <property type="entry name" value="Mito_carr"/>
    <property type="match status" value="3"/>
</dbReference>
<dbReference type="InterPro" id="IPR050567">
    <property type="entry name" value="Mitochondrial_Carrier"/>
</dbReference>
<evidence type="ECO:0000256" key="6">
    <source>
        <dbReference type="ARBA" id="ARBA00022792"/>
    </source>
</evidence>
<comment type="subcellular location">
    <subcellularLocation>
        <location evidence="1">Mitochondrion inner membrane</location>
        <topology evidence="1">Multi-pass membrane protein</topology>
    </subcellularLocation>
</comment>
<keyword evidence="14" id="KW-1185">Reference proteome</keyword>
<dbReference type="OrthoDB" id="193856at2759"/>
<evidence type="ECO:0000313" key="14">
    <source>
        <dbReference type="Proteomes" id="UP000756132"/>
    </source>
</evidence>
<dbReference type="RefSeq" id="XP_047766347.1">
    <property type="nucleotide sequence ID" value="XM_047908854.1"/>
</dbReference>
<feature type="transmembrane region" description="Helical" evidence="12">
    <location>
        <begin position="60"/>
        <end position="82"/>
    </location>
</feature>
<dbReference type="EMBL" id="CP090171">
    <property type="protein sequence ID" value="UJO21981.1"/>
    <property type="molecule type" value="Genomic_DNA"/>
</dbReference>
<dbReference type="AlphaFoldDB" id="A0A9Q8PGB7"/>